<organism evidence="1 2">
    <name type="scientific">Hyalomma asiaticum</name>
    <name type="common">Tick</name>
    <dbReference type="NCBI Taxonomy" id="266040"/>
    <lineage>
        <taxon>Eukaryota</taxon>
        <taxon>Metazoa</taxon>
        <taxon>Ecdysozoa</taxon>
        <taxon>Arthropoda</taxon>
        <taxon>Chelicerata</taxon>
        <taxon>Arachnida</taxon>
        <taxon>Acari</taxon>
        <taxon>Parasitiformes</taxon>
        <taxon>Ixodida</taxon>
        <taxon>Ixodoidea</taxon>
        <taxon>Ixodidae</taxon>
        <taxon>Hyalomminae</taxon>
        <taxon>Hyalomma</taxon>
    </lineage>
</organism>
<name>A0ACB7TK12_HYAAI</name>
<reference evidence="1" key="1">
    <citation type="submission" date="2020-05" db="EMBL/GenBank/DDBJ databases">
        <title>Large-scale comparative analyses of tick genomes elucidate their genetic diversity and vector capacities.</title>
        <authorList>
            <person name="Jia N."/>
            <person name="Wang J."/>
            <person name="Shi W."/>
            <person name="Du L."/>
            <person name="Sun Y."/>
            <person name="Zhan W."/>
            <person name="Jiang J."/>
            <person name="Wang Q."/>
            <person name="Zhang B."/>
            <person name="Ji P."/>
            <person name="Sakyi L.B."/>
            <person name="Cui X."/>
            <person name="Yuan T."/>
            <person name="Jiang B."/>
            <person name="Yang W."/>
            <person name="Lam T.T.-Y."/>
            <person name="Chang Q."/>
            <person name="Ding S."/>
            <person name="Wang X."/>
            <person name="Zhu J."/>
            <person name="Ruan X."/>
            <person name="Zhao L."/>
            <person name="Wei J."/>
            <person name="Que T."/>
            <person name="Du C."/>
            <person name="Cheng J."/>
            <person name="Dai P."/>
            <person name="Han X."/>
            <person name="Huang E."/>
            <person name="Gao Y."/>
            <person name="Liu J."/>
            <person name="Shao H."/>
            <person name="Ye R."/>
            <person name="Li L."/>
            <person name="Wei W."/>
            <person name="Wang X."/>
            <person name="Wang C."/>
            <person name="Yang T."/>
            <person name="Huo Q."/>
            <person name="Li W."/>
            <person name="Guo W."/>
            <person name="Chen H."/>
            <person name="Zhou L."/>
            <person name="Ni X."/>
            <person name="Tian J."/>
            <person name="Zhou Y."/>
            <person name="Sheng Y."/>
            <person name="Liu T."/>
            <person name="Pan Y."/>
            <person name="Xia L."/>
            <person name="Li J."/>
            <person name="Zhao F."/>
            <person name="Cao W."/>
        </authorList>
    </citation>
    <scope>NUCLEOTIDE SEQUENCE</scope>
    <source>
        <strain evidence="1">Hyas-2018</strain>
    </source>
</reference>
<protein>
    <submittedName>
        <fullName evidence="1">Uncharacterized protein</fullName>
    </submittedName>
</protein>
<accession>A0ACB7TK12</accession>
<gene>
    <name evidence="1" type="ORF">HPB50_013721</name>
</gene>
<dbReference type="EMBL" id="CM023481">
    <property type="protein sequence ID" value="KAH6946484.1"/>
    <property type="molecule type" value="Genomic_DNA"/>
</dbReference>
<comment type="caution">
    <text evidence="1">The sequence shown here is derived from an EMBL/GenBank/DDBJ whole genome shotgun (WGS) entry which is preliminary data.</text>
</comment>
<keyword evidence="2" id="KW-1185">Reference proteome</keyword>
<dbReference type="Proteomes" id="UP000821845">
    <property type="component" value="Chromosome 1"/>
</dbReference>
<evidence type="ECO:0000313" key="1">
    <source>
        <dbReference type="EMBL" id="KAH6946484.1"/>
    </source>
</evidence>
<sequence>MNLILITDPTNPTRTGSSTTRDTTPDLTFVTSSNPNNQTWRNTSVDLGSDHMIIEVKIPTRDNQQANRRTFTWTDWEAFRKKWNSQQQTPETK</sequence>
<proteinExistence type="predicted"/>
<evidence type="ECO:0000313" key="2">
    <source>
        <dbReference type="Proteomes" id="UP000821845"/>
    </source>
</evidence>